<dbReference type="PANTHER" id="PTHR11439">
    <property type="entry name" value="GAG-POL-RELATED RETROTRANSPOSON"/>
    <property type="match status" value="1"/>
</dbReference>
<sequence length="107" mass="12341">MAHGVCEMLWIRNVLKDLGYKLKKPMDLHCDNTAAIEIAHNPVQHDRTKHVEVDRHFIKENLDRKVIRFPFVNSEEQLADVLTKGVSRKVFDSSVDKLGMIDIYAPT</sequence>
<proteinExistence type="predicted"/>
<reference evidence="1 2" key="1">
    <citation type="journal article" date="2018" name="Nat. Genet.">
        <title>The Rosa genome provides new insights in the design of modern roses.</title>
        <authorList>
            <person name="Bendahmane M."/>
        </authorList>
    </citation>
    <scope>NUCLEOTIDE SEQUENCE [LARGE SCALE GENOMIC DNA]</scope>
    <source>
        <strain evidence="2">cv. Old Blush</strain>
    </source>
</reference>
<gene>
    <name evidence="1" type="ORF">RchiOBHm_Chr1g0316691</name>
</gene>
<dbReference type="AlphaFoldDB" id="A0A2P6S7T5"/>
<keyword evidence="1" id="KW-0695">RNA-directed DNA polymerase</keyword>
<keyword evidence="2" id="KW-1185">Reference proteome</keyword>
<comment type="caution">
    <text evidence="1">The sequence shown here is derived from an EMBL/GenBank/DDBJ whole genome shotgun (WGS) entry which is preliminary data.</text>
</comment>
<dbReference type="Proteomes" id="UP000238479">
    <property type="component" value="Chromosome 1"/>
</dbReference>
<dbReference type="PANTHER" id="PTHR11439:SF463">
    <property type="entry name" value="REVERSE TRANSCRIPTASE TY1_COPIA-TYPE DOMAIN-CONTAINING PROTEIN"/>
    <property type="match status" value="1"/>
</dbReference>
<dbReference type="EMBL" id="PDCK01000039">
    <property type="protein sequence ID" value="PRQ54709.1"/>
    <property type="molecule type" value="Genomic_DNA"/>
</dbReference>
<organism evidence="1 2">
    <name type="scientific">Rosa chinensis</name>
    <name type="common">China rose</name>
    <dbReference type="NCBI Taxonomy" id="74649"/>
    <lineage>
        <taxon>Eukaryota</taxon>
        <taxon>Viridiplantae</taxon>
        <taxon>Streptophyta</taxon>
        <taxon>Embryophyta</taxon>
        <taxon>Tracheophyta</taxon>
        <taxon>Spermatophyta</taxon>
        <taxon>Magnoliopsida</taxon>
        <taxon>eudicotyledons</taxon>
        <taxon>Gunneridae</taxon>
        <taxon>Pentapetalae</taxon>
        <taxon>rosids</taxon>
        <taxon>fabids</taxon>
        <taxon>Rosales</taxon>
        <taxon>Rosaceae</taxon>
        <taxon>Rosoideae</taxon>
        <taxon>Rosoideae incertae sedis</taxon>
        <taxon>Rosa</taxon>
    </lineage>
</organism>
<protein>
    <submittedName>
        <fullName evidence="1">Putative RNA-directed DNA polymerase</fullName>
        <ecNumber evidence="1">2.7.7.49</ecNumber>
    </submittedName>
</protein>
<evidence type="ECO:0000313" key="2">
    <source>
        <dbReference type="Proteomes" id="UP000238479"/>
    </source>
</evidence>
<dbReference type="GO" id="GO:0003964">
    <property type="term" value="F:RNA-directed DNA polymerase activity"/>
    <property type="evidence" value="ECO:0007669"/>
    <property type="project" value="UniProtKB-KW"/>
</dbReference>
<name>A0A2P6S7T5_ROSCH</name>
<dbReference type="STRING" id="74649.A0A2P6S7T5"/>
<keyword evidence="1" id="KW-0548">Nucleotidyltransferase</keyword>
<dbReference type="EC" id="2.7.7.49" evidence="1"/>
<evidence type="ECO:0000313" key="1">
    <source>
        <dbReference type="EMBL" id="PRQ54709.1"/>
    </source>
</evidence>
<keyword evidence="1" id="KW-0808">Transferase</keyword>
<dbReference type="CDD" id="cd09272">
    <property type="entry name" value="RNase_HI_RT_Ty1"/>
    <property type="match status" value="1"/>
</dbReference>
<accession>A0A2P6S7T5</accession>
<dbReference type="Gramene" id="PRQ54709">
    <property type="protein sequence ID" value="PRQ54709"/>
    <property type="gene ID" value="RchiOBHm_Chr1g0316691"/>
</dbReference>